<keyword evidence="2" id="KW-0812">Transmembrane</keyword>
<accession>A0AAE1JLV4</accession>
<evidence type="ECO:0000259" key="3">
    <source>
        <dbReference type="Pfam" id="PF13962"/>
    </source>
</evidence>
<evidence type="ECO:0000313" key="5">
    <source>
        <dbReference type="Proteomes" id="UP001293593"/>
    </source>
</evidence>
<comment type="caution">
    <text evidence="4">The sequence shown here is derived from an EMBL/GenBank/DDBJ whole genome shotgun (WGS) entry which is preliminary data.</text>
</comment>
<gene>
    <name evidence="4" type="ORF">QN277_019451</name>
</gene>
<feature type="domain" description="PGG" evidence="3">
    <location>
        <begin position="370"/>
        <end position="482"/>
    </location>
</feature>
<feature type="transmembrane region" description="Helical" evidence="2">
    <location>
        <begin position="417"/>
        <end position="442"/>
    </location>
</feature>
<dbReference type="EMBL" id="JAWXYG010000005">
    <property type="protein sequence ID" value="KAK4270673.1"/>
    <property type="molecule type" value="Genomic_DNA"/>
</dbReference>
<dbReference type="SMART" id="SM00248">
    <property type="entry name" value="ANK"/>
    <property type="match status" value="4"/>
</dbReference>
<name>A0AAE1JLV4_9FABA</name>
<feature type="transmembrane region" description="Helical" evidence="2">
    <location>
        <begin position="379"/>
        <end position="397"/>
    </location>
</feature>
<keyword evidence="2" id="KW-1133">Transmembrane helix</keyword>
<dbReference type="Pfam" id="PF13962">
    <property type="entry name" value="PGG"/>
    <property type="match status" value="1"/>
</dbReference>
<dbReference type="AlphaFoldDB" id="A0AAE1JLV4"/>
<feature type="transmembrane region" description="Helical" evidence="2">
    <location>
        <begin position="494"/>
        <end position="519"/>
    </location>
</feature>
<reference evidence="4" key="1">
    <citation type="submission" date="2023-10" db="EMBL/GenBank/DDBJ databases">
        <title>Chromosome-level genome of the transformable northern wattle, Acacia crassicarpa.</title>
        <authorList>
            <person name="Massaro I."/>
            <person name="Sinha N.R."/>
            <person name="Poethig S."/>
            <person name="Leichty A.R."/>
        </authorList>
    </citation>
    <scope>NUCLEOTIDE SEQUENCE</scope>
    <source>
        <strain evidence="4">Acra3RX</strain>
        <tissue evidence="4">Leaf</tissue>
    </source>
</reference>
<dbReference type="PANTHER" id="PTHR24177:SF437">
    <property type="entry name" value="ANKYRIN REPEAT PROTEIN"/>
    <property type="match status" value="1"/>
</dbReference>
<dbReference type="InterPro" id="IPR026961">
    <property type="entry name" value="PGG_dom"/>
</dbReference>
<dbReference type="Gene3D" id="1.25.40.20">
    <property type="entry name" value="Ankyrin repeat-containing domain"/>
    <property type="match status" value="2"/>
</dbReference>
<dbReference type="Pfam" id="PF12796">
    <property type="entry name" value="Ank_2"/>
    <property type="match status" value="1"/>
</dbReference>
<proteinExistence type="predicted"/>
<keyword evidence="5" id="KW-1185">Reference proteome</keyword>
<dbReference type="InterPro" id="IPR036770">
    <property type="entry name" value="Ankyrin_rpt-contain_sf"/>
</dbReference>
<keyword evidence="2" id="KW-0472">Membrane</keyword>
<dbReference type="Proteomes" id="UP001293593">
    <property type="component" value="Unassembled WGS sequence"/>
</dbReference>
<comment type="subcellular location">
    <subcellularLocation>
        <location evidence="1">Cell membrane</location>
        <topology evidence="1">Peripheral membrane protein</topology>
        <orientation evidence="1">Cytoplasmic side</orientation>
    </subcellularLocation>
</comment>
<feature type="transmembrane region" description="Helical" evidence="2">
    <location>
        <begin position="454"/>
        <end position="482"/>
    </location>
</feature>
<dbReference type="GO" id="GO:0005886">
    <property type="term" value="C:plasma membrane"/>
    <property type="evidence" value="ECO:0007669"/>
    <property type="project" value="UniProtKB-SubCell"/>
</dbReference>
<dbReference type="SUPFAM" id="SSF48403">
    <property type="entry name" value="Ankyrin repeat"/>
    <property type="match status" value="1"/>
</dbReference>
<evidence type="ECO:0000256" key="2">
    <source>
        <dbReference type="SAM" id="Phobius"/>
    </source>
</evidence>
<dbReference type="PANTHER" id="PTHR24177">
    <property type="entry name" value="CASKIN"/>
    <property type="match status" value="1"/>
</dbReference>
<sequence>MRGNWAAAETILQSHNGMLLNAAIAKQHLTVLHVAAVAGHVHFVKKLVNLMHKDDLGLQDYNGNTAFSGAASVGNLQIVQIMLQKNSLLPQIRDNGGLTPLHSAALQGRNEMTWYLYDKTIHIFQEEDWKKLFLTLINTRIYDLALRMLNHMDNLALAKNENGETGLHILARRPLDLGCHNPEHQNQLVRSGLMHTLVLQLVGRLWEAILNLTESVLEMRRIISYPSQLLFDAAEVGNFGFLAELLGSYPDLIWELDDNFQSIIHIAVLHRHATIFNVIHDLGSIKDIIVTFIDEHDGNNLLHLAAKLPLPNRLELVSGAAFQMKHELLWFKEVKKVMLPGYINKKNHEGITPSELFTMEHAGLRKDAERWMKGTAKSCMLVSTVIATGVFTAAVTLPGGNNDDTGNPNYLNTLAFLIFAISDATALISSSLSILAFLSILVSRYAVHDFYKSLPSMLIFGLVSLFFSTTSMMIAFSSTFFITYYHGTKWVPSFILALSVFPIIIFLGLHSQLLFDIIYSTYRLRSVFRPSRHMLY</sequence>
<evidence type="ECO:0000313" key="4">
    <source>
        <dbReference type="EMBL" id="KAK4270673.1"/>
    </source>
</evidence>
<dbReference type="InterPro" id="IPR002110">
    <property type="entry name" value="Ankyrin_rpt"/>
</dbReference>
<protein>
    <recommendedName>
        <fullName evidence="3">PGG domain-containing protein</fullName>
    </recommendedName>
</protein>
<organism evidence="4 5">
    <name type="scientific">Acacia crassicarpa</name>
    <name type="common">northern wattle</name>
    <dbReference type="NCBI Taxonomy" id="499986"/>
    <lineage>
        <taxon>Eukaryota</taxon>
        <taxon>Viridiplantae</taxon>
        <taxon>Streptophyta</taxon>
        <taxon>Embryophyta</taxon>
        <taxon>Tracheophyta</taxon>
        <taxon>Spermatophyta</taxon>
        <taxon>Magnoliopsida</taxon>
        <taxon>eudicotyledons</taxon>
        <taxon>Gunneridae</taxon>
        <taxon>Pentapetalae</taxon>
        <taxon>rosids</taxon>
        <taxon>fabids</taxon>
        <taxon>Fabales</taxon>
        <taxon>Fabaceae</taxon>
        <taxon>Caesalpinioideae</taxon>
        <taxon>mimosoid clade</taxon>
        <taxon>Acacieae</taxon>
        <taxon>Acacia</taxon>
    </lineage>
</organism>
<evidence type="ECO:0000256" key="1">
    <source>
        <dbReference type="ARBA" id="ARBA00004413"/>
    </source>
</evidence>